<sequence>MSREVRVRFAPSPTGPLHIGGVRTALYNYLFAKKHQGTFILRIEDTDQSRYVPGAEEYIKESLDWLGITPEESPWNPGAFGPYRQSERKPDYMQYALDLVEKGHAYYAFDTAEELEAMRERLTAARVVQPQYNSITRTQMNNSLTLSEEEVKARLDSGEPYVIRVKIPRKEEVRLNDLIRGWVMVHSSTLDDKVLMKSDGMPTYHLANIVDDHLMKITHVIRGEEWLPSAPLHVLLYKFFGWEETMPEFAHLPLLLKPDGNGKLSKRDGDRLGFPVFPIDWNNQGTGETAIGFREQGYLPEALLNFLAFLGWNPGDERELFTKEELVEAFSIDRIGKAGAKFDVAKAKWYNEHYLRSKPVEELQQFVLEDAQKEGFEVSKEKAAAMVRLTKDRVTFPAELWQESKFLIIAPTDFDDQVASKKWNEEAVKVLTHYAETLASFLGDFDAESAKTLLGESAEAVEVKLGKVMQAVRLAVTGAGAGPDLMEIFAILGPKEVANRIRYALNTLQVNS</sequence>
<keyword evidence="3 8" id="KW-0436">Ligase</keyword>
<dbReference type="Pfam" id="PF00749">
    <property type="entry name" value="tRNA-synt_1c"/>
    <property type="match status" value="1"/>
</dbReference>
<dbReference type="PROSITE" id="PS00178">
    <property type="entry name" value="AA_TRNA_LIGASE_I"/>
    <property type="match status" value="1"/>
</dbReference>
<evidence type="ECO:0000313" key="11">
    <source>
        <dbReference type="EMBL" id="SFG94889.1"/>
    </source>
</evidence>
<dbReference type="Pfam" id="PF19269">
    <property type="entry name" value="Anticodon_2"/>
    <property type="match status" value="1"/>
</dbReference>
<dbReference type="InterPro" id="IPR020058">
    <property type="entry name" value="Glu/Gln-tRNA-synth_Ib_cat-dom"/>
</dbReference>
<dbReference type="InterPro" id="IPR020751">
    <property type="entry name" value="aa-tRNA-synth_I_codon-bd_sub2"/>
</dbReference>
<dbReference type="OrthoDB" id="9807503at2"/>
<evidence type="ECO:0000256" key="2">
    <source>
        <dbReference type="ARBA" id="ARBA00022490"/>
    </source>
</evidence>
<evidence type="ECO:0000256" key="5">
    <source>
        <dbReference type="ARBA" id="ARBA00022840"/>
    </source>
</evidence>
<dbReference type="Gene3D" id="1.10.1160.10">
    <property type="entry name" value="Glutamyl-trna Synthetase, Domain 2"/>
    <property type="match status" value="1"/>
</dbReference>
<dbReference type="AlphaFoldDB" id="A0A1I2W2J1"/>
<evidence type="ECO:0000256" key="4">
    <source>
        <dbReference type="ARBA" id="ARBA00022741"/>
    </source>
</evidence>
<name>A0A1I2W2J1_9BACT</name>
<comment type="catalytic activity">
    <reaction evidence="8">
        <text>tRNA(Glu) + L-glutamate + ATP = L-glutamyl-tRNA(Glu) + AMP + diphosphate</text>
        <dbReference type="Rhea" id="RHEA:23540"/>
        <dbReference type="Rhea" id="RHEA-COMP:9663"/>
        <dbReference type="Rhea" id="RHEA-COMP:9680"/>
        <dbReference type="ChEBI" id="CHEBI:29985"/>
        <dbReference type="ChEBI" id="CHEBI:30616"/>
        <dbReference type="ChEBI" id="CHEBI:33019"/>
        <dbReference type="ChEBI" id="CHEBI:78442"/>
        <dbReference type="ChEBI" id="CHEBI:78520"/>
        <dbReference type="ChEBI" id="CHEBI:456215"/>
        <dbReference type="EC" id="6.1.1.17"/>
    </reaction>
</comment>
<dbReference type="InterPro" id="IPR004527">
    <property type="entry name" value="Glu-tRNA-ligase_bac/mito"/>
</dbReference>
<dbReference type="GO" id="GO:0008270">
    <property type="term" value="F:zinc ion binding"/>
    <property type="evidence" value="ECO:0007669"/>
    <property type="project" value="InterPro"/>
</dbReference>
<dbReference type="InterPro" id="IPR000924">
    <property type="entry name" value="Glu/Gln-tRNA-synth"/>
</dbReference>
<evidence type="ECO:0000256" key="7">
    <source>
        <dbReference type="ARBA" id="ARBA00023146"/>
    </source>
</evidence>
<dbReference type="EMBL" id="FOPC01000011">
    <property type="protein sequence ID" value="SFG94889.1"/>
    <property type="molecule type" value="Genomic_DNA"/>
</dbReference>
<dbReference type="EC" id="6.1.1.17" evidence="8"/>
<proteinExistence type="inferred from homology"/>
<evidence type="ECO:0000256" key="6">
    <source>
        <dbReference type="ARBA" id="ARBA00022917"/>
    </source>
</evidence>
<dbReference type="GO" id="GO:0004818">
    <property type="term" value="F:glutamate-tRNA ligase activity"/>
    <property type="evidence" value="ECO:0007669"/>
    <property type="project" value="UniProtKB-UniRule"/>
</dbReference>
<dbReference type="Gene3D" id="3.40.50.620">
    <property type="entry name" value="HUPs"/>
    <property type="match status" value="1"/>
</dbReference>
<dbReference type="Proteomes" id="UP000199642">
    <property type="component" value="Unassembled WGS sequence"/>
</dbReference>
<keyword evidence="5 8" id="KW-0067">ATP-binding</keyword>
<dbReference type="InterPro" id="IPR045462">
    <property type="entry name" value="aa-tRNA-synth_I_cd-bd"/>
</dbReference>
<dbReference type="InterPro" id="IPR049940">
    <property type="entry name" value="GluQ/Sye"/>
</dbReference>
<dbReference type="GO" id="GO:0000049">
    <property type="term" value="F:tRNA binding"/>
    <property type="evidence" value="ECO:0007669"/>
    <property type="project" value="InterPro"/>
</dbReference>
<feature type="domain" description="Glutamyl/glutaminyl-tRNA synthetase class Ib catalytic" evidence="9">
    <location>
        <begin position="4"/>
        <end position="349"/>
    </location>
</feature>
<dbReference type="CDD" id="cd00808">
    <property type="entry name" value="GluRS_core"/>
    <property type="match status" value="1"/>
</dbReference>
<feature type="short sequence motif" description="'HIGH' region" evidence="8">
    <location>
        <begin position="11"/>
        <end position="21"/>
    </location>
</feature>
<dbReference type="InterPro" id="IPR008925">
    <property type="entry name" value="aa_tRNA-synth_I_cd-bd_sf"/>
</dbReference>
<accession>A0A1I2W2J1</accession>
<dbReference type="STRING" id="435880.SAMN04487988_11176"/>
<dbReference type="Gene3D" id="1.10.10.350">
    <property type="match status" value="1"/>
</dbReference>
<evidence type="ECO:0000259" key="10">
    <source>
        <dbReference type="Pfam" id="PF19269"/>
    </source>
</evidence>
<evidence type="ECO:0000256" key="3">
    <source>
        <dbReference type="ARBA" id="ARBA00022598"/>
    </source>
</evidence>
<protein>
    <recommendedName>
        <fullName evidence="8">Glutamate--tRNA ligase</fullName>
        <ecNumber evidence="8">6.1.1.17</ecNumber>
    </recommendedName>
    <alternativeName>
        <fullName evidence="8">Glutamyl-tRNA synthetase</fullName>
        <shortName evidence="8">GluRS</shortName>
    </alternativeName>
</protein>
<comment type="function">
    <text evidence="8">Catalyzes the attachment of glutamate to tRNA(Glu) in a two-step reaction: glutamate is first activated by ATP to form Glu-AMP and then transferred to the acceptor end of tRNA(Glu).</text>
</comment>
<evidence type="ECO:0000256" key="1">
    <source>
        <dbReference type="ARBA" id="ARBA00007894"/>
    </source>
</evidence>
<dbReference type="InterPro" id="IPR020061">
    <property type="entry name" value="Glu_tRNA_lig_a-bdl"/>
</dbReference>
<organism evidence="11 12">
    <name type="scientific">Algoriphagus hitonicola</name>
    <dbReference type="NCBI Taxonomy" id="435880"/>
    <lineage>
        <taxon>Bacteria</taxon>
        <taxon>Pseudomonadati</taxon>
        <taxon>Bacteroidota</taxon>
        <taxon>Cytophagia</taxon>
        <taxon>Cytophagales</taxon>
        <taxon>Cyclobacteriaceae</taxon>
        <taxon>Algoriphagus</taxon>
    </lineage>
</organism>
<keyword evidence="2 8" id="KW-0963">Cytoplasm</keyword>
<feature type="short sequence motif" description="'KMSKS' region" evidence="8">
    <location>
        <begin position="263"/>
        <end position="267"/>
    </location>
</feature>
<feature type="binding site" evidence="8">
    <location>
        <position position="266"/>
    </location>
    <ligand>
        <name>ATP</name>
        <dbReference type="ChEBI" id="CHEBI:30616"/>
    </ligand>
</feature>
<dbReference type="Gene3D" id="3.90.800.10">
    <property type="entry name" value="Glutamyl-tRNA Synthetase, Domain 3"/>
    <property type="match status" value="1"/>
</dbReference>
<keyword evidence="12" id="KW-1185">Reference proteome</keyword>
<dbReference type="SUPFAM" id="SSF52374">
    <property type="entry name" value="Nucleotidylyl transferase"/>
    <property type="match status" value="1"/>
</dbReference>
<dbReference type="InterPro" id="IPR033910">
    <property type="entry name" value="GluRS_core"/>
</dbReference>
<dbReference type="GO" id="GO:0006424">
    <property type="term" value="P:glutamyl-tRNA aminoacylation"/>
    <property type="evidence" value="ECO:0007669"/>
    <property type="project" value="UniProtKB-UniRule"/>
</dbReference>
<dbReference type="HAMAP" id="MF_00022">
    <property type="entry name" value="Glu_tRNA_synth_type1"/>
    <property type="match status" value="1"/>
</dbReference>
<dbReference type="InterPro" id="IPR014729">
    <property type="entry name" value="Rossmann-like_a/b/a_fold"/>
</dbReference>
<comment type="caution">
    <text evidence="8">Lacks conserved residue(s) required for the propagation of feature annotation.</text>
</comment>
<dbReference type="SUPFAM" id="SSF48163">
    <property type="entry name" value="An anticodon-binding domain of class I aminoacyl-tRNA synthetases"/>
    <property type="match status" value="1"/>
</dbReference>
<dbReference type="PRINTS" id="PR00987">
    <property type="entry name" value="TRNASYNTHGLU"/>
</dbReference>
<reference evidence="12" key="1">
    <citation type="submission" date="2016-10" db="EMBL/GenBank/DDBJ databases">
        <authorList>
            <person name="Varghese N."/>
            <person name="Submissions S."/>
        </authorList>
    </citation>
    <scope>NUCLEOTIDE SEQUENCE [LARGE SCALE GENOMIC DNA]</scope>
    <source>
        <strain evidence="12">DSM 19315</strain>
    </source>
</reference>
<comment type="subcellular location">
    <subcellularLocation>
        <location evidence="8">Cytoplasm</location>
    </subcellularLocation>
</comment>
<keyword evidence="6 8" id="KW-0648">Protein biosynthesis</keyword>
<keyword evidence="4 8" id="KW-0547">Nucleotide-binding</keyword>
<dbReference type="RefSeq" id="WP_092792967.1">
    <property type="nucleotide sequence ID" value="NZ_FOPC01000011.1"/>
</dbReference>
<dbReference type="FunFam" id="3.40.50.620:FF:000127">
    <property type="entry name" value="Glutamate--tRNA ligase"/>
    <property type="match status" value="1"/>
</dbReference>
<dbReference type="PANTHER" id="PTHR43311:SF2">
    <property type="entry name" value="GLUTAMATE--TRNA LIGASE, MITOCHONDRIAL-RELATED"/>
    <property type="match status" value="1"/>
</dbReference>
<dbReference type="NCBIfam" id="TIGR00464">
    <property type="entry name" value="gltX_bact"/>
    <property type="match status" value="1"/>
</dbReference>
<comment type="similarity">
    <text evidence="1 8">Belongs to the class-I aminoacyl-tRNA synthetase family. Glutamate--tRNA ligase type 1 subfamily.</text>
</comment>
<evidence type="ECO:0000259" key="9">
    <source>
        <dbReference type="Pfam" id="PF00749"/>
    </source>
</evidence>
<evidence type="ECO:0000256" key="8">
    <source>
        <dbReference type="HAMAP-Rule" id="MF_00022"/>
    </source>
</evidence>
<comment type="subunit">
    <text evidence="8">Monomer.</text>
</comment>
<dbReference type="GO" id="GO:0005829">
    <property type="term" value="C:cytosol"/>
    <property type="evidence" value="ECO:0007669"/>
    <property type="project" value="TreeGrafter"/>
</dbReference>
<dbReference type="PANTHER" id="PTHR43311">
    <property type="entry name" value="GLUTAMATE--TRNA LIGASE"/>
    <property type="match status" value="1"/>
</dbReference>
<gene>
    <name evidence="8" type="primary">gltX</name>
    <name evidence="11" type="ORF">SAMN04487988_11176</name>
</gene>
<keyword evidence="7 8" id="KW-0030">Aminoacyl-tRNA synthetase</keyword>
<evidence type="ECO:0000313" key="12">
    <source>
        <dbReference type="Proteomes" id="UP000199642"/>
    </source>
</evidence>
<dbReference type="GO" id="GO:0005524">
    <property type="term" value="F:ATP binding"/>
    <property type="evidence" value="ECO:0007669"/>
    <property type="project" value="UniProtKB-UniRule"/>
</dbReference>
<dbReference type="InterPro" id="IPR001412">
    <property type="entry name" value="aa-tRNA-synth_I_CS"/>
</dbReference>
<feature type="domain" description="Aminoacyl-tRNA synthetase class I anticodon-binding" evidence="10">
    <location>
        <begin position="361"/>
        <end position="505"/>
    </location>
</feature>